<dbReference type="Pfam" id="PF25738">
    <property type="entry name" value="Derepression"/>
    <property type="match status" value="1"/>
</dbReference>
<dbReference type="AlphaFoldDB" id="A0A5U4CUU5"/>
<evidence type="ECO:0008006" key="2">
    <source>
        <dbReference type="Google" id="ProtNLM"/>
    </source>
</evidence>
<proteinExistence type="predicted"/>
<protein>
    <recommendedName>
        <fullName evidence="2">Derepression protein</fullName>
    </recommendedName>
</protein>
<gene>
    <name evidence="1" type="ORF">AMM99_23105</name>
</gene>
<evidence type="ECO:0000313" key="1">
    <source>
        <dbReference type="EMBL" id="EBP8539434.1"/>
    </source>
</evidence>
<accession>A0A5U4CUU5</accession>
<comment type="caution">
    <text evidence="1">The sequence shown here is derived from an EMBL/GenBank/DDBJ whole genome shotgun (WGS) entry which is preliminary data.</text>
</comment>
<sequence>MATTPTKKHPKSAIRHKDAVPQLSYNCRRKIYRAQMVALYLSSDLSERDLRSPPLWLPFILTCIRDDIKDIDSELISLGLFNEAMGKKRRK</sequence>
<dbReference type="EMBL" id="AAGMUQ010000017">
    <property type="protein sequence ID" value="EBP8539434.1"/>
    <property type="molecule type" value="Genomic_DNA"/>
</dbReference>
<reference evidence="1" key="1">
    <citation type="submission" date="2018-07" db="EMBL/GenBank/DDBJ databases">
        <authorList>
            <consortium name="PulseNet: The National Subtyping Network for Foodborne Disease Surveillance"/>
            <person name="Tarr C.L."/>
            <person name="Trees E."/>
            <person name="Katz L.S."/>
            <person name="Carleton-Romer H.A."/>
            <person name="Stroika S."/>
            <person name="Kucerova Z."/>
            <person name="Roache K.F."/>
            <person name="Sabol A.L."/>
            <person name="Besser J."/>
            <person name="Gerner-Smidt P."/>
        </authorList>
    </citation>
    <scope>NUCLEOTIDE SEQUENCE</scope>
    <source>
        <strain evidence="1">2015K-0757</strain>
    </source>
</reference>
<organism evidence="1">
    <name type="scientific">Salmonella enterica</name>
    <name type="common">Salmonella choleraesuis</name>
    <dbReference type="NCBI Taxonomy" id="28901"/>
    <lineage>
        <taxon>Bacteria</taxon>
        <taxon>Pseudomonadati</taxon>
        <taxon>Pseudomonadota</taxon>
        <taxon>Gammaproteobacteria</taxon>
        <taxon>Enterobacterales</taxon>
        <taxon>Enterobacteriaceae</taxon>
        <taxon>Salmonella</taxon>
    </lineage>
</organism>
<name>A0A5U4CUU5_SALER</name>
<dbReference type="InterPro" id="IPR057872">
    <property type="entry name" value="Derepression"/>
</dbReference>